<dbReference type="EMBL" id="VSSQ01043377">
    <property type="protein sequence ID" value="MPM97051.1"/>
    <property type="molecule type" value="Genomic_DNA"/>
</dbReference>
<gene>
    <name evidence="2" type="ORF">SDC9_144224</name>
</gene>
<proteinExistence type="predicted"/>
<feature type="region of interest" description="Disordered" evidence="1">
    <location>
        <begin position="1"/>
        <end position="20"/>
    </location>
</feature>
<name>A0A645E662_9ZZZZ</name>
<evidence type="ECO:0000313" key="2">
    <source>
        <dbReference type="EMBL" id="MPM97051.1"/>
    </source>
</evidence>
<dbReference type="AlphaFoldDB" id="A0A645E662"/>
<protein>
    <submittedName>
        <fullName evidence="2">Uncharacterized protein</fullName>
    </submittedName>
</protein>
<evidence type="ECO:0000256" key="1">
    <source>
        <dbReference type="SAM" id="MobiDB-lite"/>
    </source>
</evidence>
<sequence>MHGAPVFKVPAQAHGQPGQPPFFPLYGQQIRQRLRGVKMPAVARVDDRDVDVAGGHQRRALFGVAHRNDVGKAGNDPRGVGHAFAFRGRAAGCL</sequence>
<reference evidence="2" key="1">
    <citation type="submission" date="2019-08" db="EMBL/GenBank/DDBJ databases">
        <authorList>
            <person name="Kucharzyk K."/>
            <person name="Murdoch R.W."/>
            <person name="Higgins S."/>
            <person name="Loffler F."/>
        </authorList>
    </citation>
    <scope>NUCLEOTIDE SEQUENCE</scope>
</reference>
<organism evidence="2">
    <name type="scientific">bioreactor metagenome</name>
    <dbReference type="NCBI Taxonomy" id="1076179"/>
    <lineage>
        <taxon>unclassified sequences</taxon>
        <taxon>metagenomes</taxon>
        <taxon>ecological metagenomes</taxon>
    </lineage>
</organism>
<accession>A0A645E662</accession>
<comment type="caution">
    <text evidence="2">The sequence shown here is derived from an EMBL/GenBank/DDBJ whole genome shotgun (WGS) entry which is preliminary data.</text>
</comment>